<gene>
    <name evidence="2" type="ORF">MPC4_170098</name>
</gene>
<feature type="region of interest" description="Disordered" evidence="1">
    <location>
        <begin position="29"/>
        <end position="50"/>
    </location>
</feature>
<protein>
    <submittedName>
        <fullName evidence="2">Uncharacterized protein</fullName>
    </submittedName>
</protein>
<evidence type="ECO:0000313" key="2">
    <source>
        <dbReference type="EMBL" id="VTZ49567.1"/>
    </source>
</evidence>
<comment type="caution">
    <text evidence="2">The sequence shown here is derived from an EMBL/GenBank/DDBJ whole genome shotgun (WGS) entry which is preliminary data.</text>
</comment>
<dbReference type="AlphaFoldDB" id="A0A8B6M3E4"/>
<evidence type="ECO:0000313" key="3">
    <source>
        <dbReference type="Proteomes" id="UP000485880"/>
    </source>
</evidence>
<evidence type="ECO:0000256" key="1">
    <source>
        <dbReference type="SAM" id="MobiDB-lite"/>
    </source>
</evidence>
<sequence length="50" mass="5227">MAEIARILVATLPLLSRGLIVFLNDPKNGHSADTSKSPAGESQAGLCISY</sequence>
<dbReference type="Proteomes" id="UP000485880">
    <property type="component" value="Unassembled WGS sequence"/>
</dbReference>
<dbReference type="EMBL" id="CABFMQ020000073">
    <property type="protein sequence ID" value="VTZ49567.1"/>
    <property type="molecule type" value="Genomic_DNA"/>
</dbReference>
<proteinExistence type="predicted"/>
<keyword evidence="3" id="KW-1185">Reference proteome</keyword>
<accession>A0A8B6M3E4</accession>
<reference evidence="2 3" key="1">
    <citation type="submission" date="2019-05" db="EMBL/GenBank/DDBJ databases">
        <authorList>
            <person name="Farhan Ul Haque M."/>
        </authorList>
    </citation>
    <scope>NUCLEOTIDE SEQUENCE [LARGE SCALE GENOMIC DNA]</scope>
    <source>
        <strain evidence="2">2</strain>
    </source>
</reference>
<name>A0A8B6M3E4_METTU</name>
<organism evidence="2 3">
    <name type="scientific">Methylocella tundrae</name>
    <dbReference type="NCBI Taxonomy" id="227605"/>
    <lineage>
        <taxon>Bacteria</taxon>
        <taxon>Pseudomonadati</taxon>
        <taxon>Pseudomonadota</taxon>
        <taxon>Alphaproteobacteria</taxon>
        <taxon>Hyphomicrobiales</taxon>
        <taxon>Beijerinckiaceae</taxon>
        <taxon>Methylocella</taxon>
    </lineage>
</organism>